<evidence type="ECO:0000256" key="4">
    <source>
        <dbReference type="ARBA" id="ARBA00022692"/>
    </source>
</evidence>
<comment type="caution">
    <text evidence="9">The sequence shown here is derived from an EMBL/GenBank/DDBJ whole genome shotgun (WGS) entry which is preliminary data.</text>
</comment>
<evidence type="ECO:0000259" key="8">
    <source>
        <dbReference type="PROSITE" id="PS50850"/>
    </source>
</evidence>
<dbReference type="PANTHER" id="PTHR43045">
    <property type="entry name" value="SHIKIMATE TRANSPORTER"/>
    <property type="match status" value="1"/>
</dbReference>
<dbReference type="PROSITE" id="PS00217">
    <property type="entry name" value="SUGAR_TRANSPORT_2"/>
    <property type="match status" value="1"/>
</dbReference>
<comment type="subcellular location">
    <subcellularLocation>
        <location evidence="1">Cell membrane</location>
        <topology evidence="1">Multi-pass membrane protein</topology>
    </subcellularLocation>
</comment>
<feature type="transmembrane region" description="Helical" evidence="7">
    <location>
        <begin position="368"/>
        <end position="386"/>
    </location>
</feature>
<feature type="transmembrane region" description="Helical" evidence="7">
    <location>
        <begin position="163"/>
        <end position="186"/>
    </location>
</feature>
<protein>
    <recommendedName>
        <fullName evidence="8">Major facilitator superfamily (MFS) profile domain-containing protein</fullName>
    </recommendedName>
</protein>
<dbReference type="GO" id="GO:0005886">
    <property type="term" value="C:plasma membrane"/>
    <property type="evidence" value="ECO:0007669"/>
    <property type="project" value="UniProtKB-SubCell"/>
</dbReference>
<evidence type="ECO:0000256" key="6">
    <source>
        <dbReference type="ARBA" id="ARBA00023136"/>
    </source>
</evidence>
<reference evidence="9 10" key="1">
    <citation type="journal article" date="2019" name="Sci. Rep.">
        <title>Comparative genomics of chytrid fungi reveal insights into the obligate biotrophic and pathogenic lifestyle of Synchytrium endobioticum.</title>
        <authorList>
            <person name="van de Vossenberg B.T.L.H."/>
            <person name="Warris S."/>
            <person name="Nguyen H.D.T."/>
            <person name="van Gent-Pelzer M.P.E."/>
            <person name="Joly D.L."/>
            <person name="van de Geest H.C."/>
            <person name="Bonants P.J.M."/>
            <person name="Smith D.S."/>
            <person name="Levesque C.A."/>
            <person name="van der Lee T.A.J."/>
        </authorList>
    </citation>
    <scope>NUCLEOTIDE SEQUENCE [LARGE SCALE GENOMIC DNA]</scope>
    <source>
        <strain evidence="9 10">CBS 675.73</strain>
    </source>
</reference>
<dbReference type="OrthoDB" id="10262656at2759"/>
<feature type="transmembrane region" description="Helical" evidence="7">
    <location>
        <begin position="125"/>
        <end position="142"/>
    </location>
</feature>
<evidence type="ECO:0000313" key="10">
    <source>
        <dbReference type="Proteomes" id="UP000320333"/>
    </source>
</evidence>
<evidence type="ECO:0000256" key="5">
    <source>
        <dbReference type="ARBA" id="ARBA00022989"/>
    </source>
</evidence>
<evidence type="ECO:0000256" key="7">
    <source>
        <dbReference type="SAM" id="Phobius"/>
    </source>
</evidence>
<dbReference type="PANTHER" id="PTHR43045:SF7">
    <property type="entry name" value="MAJOR FACILITATOR SUPERFAMILY TRANSPORTER"/>
    <property type="match status" value="1"/>
</dbReference>
<gene>
    <name evidence="9" type="ORF">CcCBS67573_g09362</name>
</gene>
<feature type="transmembrane region" description="Helical" evidence="7">
    <location>
        <begin position="65"/>
        <end position="90"/>
    </location>
</feature>
<dbReference type="InterPro" id="IPR036259">
    <property type="entry name" value="MFS_trans_sf"/>
</dbReference>
<dbReference type="InterPro" id="IPR005828">
    <property type="entry name" value="MFS_sugar_transport-like"/>
</dbReference>
<keyword evidence="3" id="KW-1003">Cell membrane</keyword>
<dbReference type="Proteomes" id="UP000320333">
    <property type="component" value="Unassembled WGS sequence"/>
</dbReference>
<dbReference type="AlphaFoldDB" id="A0A507DX92"/>
<keyword evidence="6 7" id="KW-0472">Membrane</keyword>
<name>A0A507DX92_9FUNG</name>
<dbReference type="STRING" id="246404.A0A507DX92"/>
<accession>A0A507DX92</accession>
<dbReference type="SUPFAM" id="SSF103473">
    <property type="entry name" value="MFS general substrate transporter"/>
    <property type="match status" value="1"/>
</dbReference>
<dbReference type="EMBL" id="QEAP01000806">
    <property type="protein sequence ID" value="TPX56344.1"/>
    <property type="molecule type" value="Genomic_DNA"/>
</dbReference>
<feature type="transmembrane region" description="Helical" evidence="7">
    <location>
        <begin position="299"/>
        <end position="323"/>
    </location>
</feature>
<keyword evidence="10" id="KW-1185">Reference proteome</keyword>
<keyword evidence="2" id="KW-0813">Transport</keyword>
<dbReference type="Gene3D" id="1.20.1250.20">
    <property type="entry name" value="MFS general substrate transporter like domains"/>
    <property type="match status" value="2"/>
</dbReference>
<organism evidence="9 10">
    <name type="scientific">Chytriomyces confervae</name>
    <dbReference type="NCBI Taxonomy" id="246404"/>
    <lineage>
        <taxon>Eukaryota</taxon>
        <taxon>Fungi</taxon>
        <taxon>Fungi incertae sedis</taxon>
        <taxon>Chytridiomycota</taxon>
        <taxon>Chytridiomycota incertae sedis</taxon>
        <taxon>Chytridiomycetes</taxon>
        <taxon>Chytridiales</taxon>
        <taxon>Chytriomycetaceae</taxon>
        <taxon>Chytriomyces</taxon>
    </lineage>
</organism>
<dbReference type="GO" id="GO:0022857">
    <property type="term" value="F:transmembrane transporter activity"/>
    <property type="evidence" value="ECO:0007669"/>
    <property type="project" value="InterPro"/>
</dbReference>
<proteinExistence type="predicted"/>
<dbReference type="Pfam" id="PF00083">
    <property type="entry name" value="Sugar_tr"/>
    <property type="match status" value="2"/>
</dbReference>
<evidence type="ECO:0000256" key="1">
    <source>
        <dbReference type="ARBA" id="ARBA00004651"/>
    </source>
</evidence>
<evidence type="ECO:0000313" key="9">
    <source>
        <dbReference type="EMBL" id="TPX56344.1"/>
    </source>
</evidence>
<feature type="domain" description="Major facilitator superfamily (MFS) profile" evidence="8">
    <location>
        <begin position="26"/>
        <end position="427"/>
    </location>
</feature>
<feature type="transmembrane region" description="Helical" evidence="7">
    <location>
        <begin position="198"/>
        <end position="217"/>
    </location>
</feature>
<sequence length="427" mass="46735">MVNTNTDPNTDFTPYASITKQELHKIVIASCVGTLIEWYDFFVFGSMASTTASLFYKTGTPTGDIIAWLAANAVGFIFRPFGALVFGYIGDKVGRKYTFALTLVTMGVCTVLCGCLPTYDNIGPAAGVILIILRIIQGLAIGGEYGGAASYIAEHCPHKERGFWTSFLQSTATGGLILALAVILIFRVSLGEARWAQYGWRFPFLISIFMIAVSLYIRLKMKESPLFAEARLKGKVAKNPLVESFLRPYNLYGRKPFLLVGITAGAVFFYPMYMGLYYFRPYENNKATEAFRDEYSPAMLGFIVWMMIIFVTMAYGPIAAFLVELFPTSIRYTSMSLPYHIGNGIFGGLVPVLGVTVATATGNRYGGLFFPIVCAAITSIVCLVLVPETMGRDIENMEKAGANTLDKEEAESREALAAAPGHFVTSA</sequence>
<dbReference type="PROSITE" id="PS50850">
    <property type="entry name" value="MFS"/>
    <property type="match status" value="1"/>
</dbReference>
<feature type="transmembrane region" description="Helical" evidence="7">
    <location>
        <begin position="344"/>
        <end position="362"/>
    </location>
</feature>
<evidence type="ECO:0000256" key="2">
    <source>
        <dbReference type="ARBA" id="ARBA00022448"/>
    </source>
</evidence>
<evidence type="ECO:0000256" key="3">
    <source>
        <dbReference type="ARBA" id="ARBA00022475"/>
    </source>
</evidence>
<keyword evidence="5 7" id="KW-1133">Transmembrane helix</keyword>
<keyword evidence="4 7" id="KW-0812">Transmembrane</keyword>
<dbReference type="InterPro" id="IPR020846">
    <property type="entry name" value="MFS_dom"/>
</dbReference>
<feature type="transmembrane region" description="Helical" evidence="7">
    <location>
        <begin position="97"/>
        <end position="119"/>
    </location>
</feature>
<feature type="transmembrane region" description="Helical" evidence="7">
    <location>
        <begin position="257"/>
        <end position="279"/>
    </location>
</feature>
<dbReference type="InterPro" id="IPR005829">
    <property type="entry name" value="Sugar_transporter_CS"/>
</dbReference>